<dbReference type="InterPro" id="IPR012910">
    <property type="entry name" value="Plug_dom"/>
</dbReference>
<evidence type="ECO:0000259" key="11">
    <source>
        <dbReference type="Pfam" id="PF07715"/>
    </source>
</evidence>
<comment type="subcellular location">
    <subcellularLocation>
        <location evidence="1 8">Cell outer membrane</location>
        <topology evidence="1 8">Multi-pass membrane protein</topology>
    </subcellularLocation>
</comment>
<dbReference type="Pfam" id="PF13715">
    <property type="entry name" value="CarbopepD_reg_2"/>
    <property type="match status" value="1"/>
</dbReference>
<dbReference type="RefSeq" id="WP_034535889.1">
    <property type="nucleotide sequence ID" value="NZ_JADNNX010000002.1"/>
</dbReference>
<evidence type="ECO:0000313" key="12">
    <source>
        <dbReference type="EMBL" id="KAB5330610.1"/>
    </source>
</evidence>
<sequence length="1030" mass="114908">MRKLSIMMFLLGLCGFAYAQNIQIKGTVKYATDGEPIIGASVVQTGTTNGTITDFNGNFSLNVTSGTELTVSYIGFKTVKVKAQPNLKITLEEDAQLIDEVVVTGYTTQRKADLTGAVSVVKVDELKKVPENNPMRALQGKVAGMMVTADGNPGGKATIRIRGVGTLNNNDPLYIIDGVPTKAGMHELNSSDIESIQVLKDASSASIYGSRAANGVIIITTKQGKEGKIRVDLNAGLTTSWYSSKMDMLNTNEYGQALWQANINSGKDPNTNSIGYTFDWGYDDKGNARLNKIILPEFIDCERTMRTSDTDWFDAVASTGIMQNYDLSVSNGTEKGNYFFSLGYLKNDGIIKNSEFDRLSARVNTSYKLFNDIVTIGENFTFNNTHEVEAPGGVLDAALQALPIIPVYTENGKWGGPIGSMNDRQNPVRLVDAVKDNRYSYWRTFGNAYVSVKPLKGLELRTNFGLDYGNFFRRDLNKKYESGKLKNDVNSVKLNQGHWLKWNWNATATYQFEIGKHRMDVLAGVELFKEQNTDFAAYREGFEVETPETMWPDLGTGKSVSTGSSTGYALMSYFGKINYSFAERYLVSATVRYDGSSRFGKNNRFGTFPAFSLGWRLSEEAFIKDNTDVISDLKLRFGWGQTGNQEIDNYATYNIYTTDYGIGDPTWGAVLGTAYNITGKGTGTLLSGFKMNQRGNDNLKWETTTQTNIGLDFGLFNQSLYGSAEYYMKKTKDILVKPPYLAAIGEGGNRWINGASMENWGLEFNLGYRNKTRFGMAYDINANISTYRNKVTKLPADVQNSYGGDGDKDNILGHPLNSLYGYVADGIFKTQEDVDNAAEQDGKGLGRIRYRDLNGDGKITDKDRTWIAVQHPDFIYGLNINLEYRNFDLTMFWQGVFNIDVENIQKYHTDFWSVRETGSNKGRRLLDAWSPSNPDSDIPAISATDTNWENRLSTYFIENGSYLKLRTLQLGYTLPKRWAFKVKMDKFRLYVSGQNLLTIKSKSFTGIDPENPAFGYPIPMSFTVGANISF</sequence>
<dbReference type="Proteomes" id="UP000431177">
    <property type="component" value="Unassembled WGS sequence"/>
</dbReference>
<dbReference type="EMBL" id="WCLA01000001">
    <property type="protein sequence ID" value="KAB5330610.1"/>
    <property type="molecule type" value="Genomic_DNA"/>
</dbReference>
<comment type="caution">
    <text evidence="12">The sequence shown here is derived from an EMBL/GenBank/DDBJ whole genome shotgun (WGS) entry which is preliminary data.</text>
</comment>
<dbReference type="InterPro" id="IPR023996">
    <property type="entry name" value="TonB-dep_OMP_SusC/RagA"/>
</dbReference>
<keyword evidence="4 8" id="KW-0812">Transmembrane</keyword>
<keyword evidence="12" id="KW-0675">Receptor</keyword>
<evidence type="ECO:0000256" key="1">
    <source>
        <dbReference type="ARBA" id="ARBA00004571"/>
    </source>
</evidence>
<accession>A0A412THK8</accession>
<dbReference type="InterPro" id="IPR037066">
    <property type="entry name" value="Plug_dom_sf"/>
</dbReference>
<name>A0A412THK8_BACSE</name>
<evidence type="ECO:0000256" key="4">
    <source>
        <dbReference type="ARBA" id="ARBA00022692"/>
    </source>
</evidence>
<dbReference type="InterPro" id="IPR039426">
    <property type="entry name" value="TonB-dep_rcpt-like"/>
</dbReference>
<evidence type="ECO:0000256" key="8">
    <source>
        <dbReference type="PROSITE-ProRule" id="PRU01360"/>
    </source>
</evidence>
<feature type="domain" description="TonB-dependent receptor-like beta-barrel" evidence="10">
    <location>
        <begin position="439"/>
        <end position="996"/>
    </location>
</feature>
<dbReference type="PROSITE" id="PS52016">
    <property type="entry name" value="TONB_DEPENDENT_REC_3"/>
    <property type="match status" value="1"/>
</dbReference>
<dbReference type="InterPro" id="IPR000531">
    <property type="entry name" value="Beta-barrel_TonB"/>
</dbReference>
<evidence type="ECO:0000256" key="5">
    <source>
        <dbReference type="ARBA" id="ARBA00023077"/>
    </source>
</evidence>
<dbReference type="Pfam" id="PF00593">
    <property type="entry name" value="TonB_dep_Rec_b-barrel"/>
    <property type="match status" value="1"/>
</dbReference>
<dbReference type="InterPro" id="IPR023997">
    <property type="entry name" value="TonB-dep_OMP_SusC/RagA_CS"/>
</dbReference>
<organism evidence="12 13">
    <name type="scientific">Bacteroides stercoris</name>
    <dbReference type="NCBI Taxonomy" id="46506"/>
    <lineage>
        <taxon>Bacteria</taxon>
        <taxon>Pseudomonadati</taxon>
        <taxon>Bacteroidota</taxon>
        <taxon>Bacteroidia</taxon>
        <taxon>Bacteroidales</taxon>
        <taxon>Bacteroidaceae</taxon>
        <taxon>Bacteroides</taxon>
    </lineage>
</organism>
<dbReference type="SUPFAM" id="SSF56935">
    <property type="entry name" value="Porins"/>
    <property type="match status" value="1"/>
</dbReference>
<dbReference type="Gene3D" id="2.60.40.1120">
    <property type="entry name" value="Carboxypeptidase-like, regulatory domain"/>
    <property type="match status" value="1"/>
</dbReference>
<dbReference type="InterPro" id="IPR036942">
    <property type="entry name" value="Beta-barrel_TonB_sf"/>
</dbReference>
<keyword evidence="2 8" id="KW-0813">Transport</keyword>
<dbReference type="NCBIfam" id="TIGR04057">
    <property type="entry name" value="SusC_RagA_signa"/>
    <property type="match status" value="1"/>
</dbReference>
<dbReference type="AlphaFoldDB" id="A0A412THK8"/>
<keyword evidence="5 9" id="KW-0798">TonB box</keyword>
<dbReference type="InterPro" id="IPR008969">
    <property type="entry name" value="CarboxyPept-like_regulatory"/>
</dbReference>
<evidence type="ECO:0000256" key="3">
    <source>
        <dbReference type="ARBA" id="ARBA00022452"/>
    </source>
</evidence>
<evidence type="ECO:0000256" key="7">
    <source>
        <dbReference type="ARBA" id="ARBA00023237"/>
    </source>
</evidence>
<evidence type="ECO:0000259" key="10">
    <source>
        <dbReference type="Pfam" id="PF00593"/>
    </source>
</evidence>
<keyword evidence="6 8" id="KW-0472">Membrane</keyword>
<dbReference type="Gene3D" id="2.40.170.20">
    <property type="entry name" value="TonB-dependent receptor, beta-barrel domain"/>
    <property type="match status" value="1"/>
</dbReference>
<keyword evidence="3 8" id="KW-1134">Transmembrane beta strand</keyword>
<gene>
    <name evidence="12" type="ORF">F9950_00680</name>
</gene>
<dbReference type="NCBIfam" id="TIGR04056">
    <property type="entry name" value="OMP_RagA_SusC"/>
    <property type="match status" value="1"/>
</dbReference>
<evidence type="ECO:0000256" key="6">
    <source>
        <dbReference type="ARBA" id="ARBA00023136"/>
    </source>
</evidence>
<dbReference type="GO" id="GO:0009279">
    <property type="term" value="C:cell outer membrane"/>
    <property type="evidence" value="ECO:0007669"/>
    <property type="project" value="UniProtKB-SubCell"/>
</dbReference>
<evidence type="ECO:0000256" key="2">
    <source>
        <dbReference type="ARBA" id="ARBA00022448"/>
    </source>
</evidence>
<dbReference type="FunFam" id="2.170.130.10:FF:000008">
    <property type="entry name" value="SusC/RagA family TonB-linked outer membrane protein"/>
    <property type="match status" value="1"/>
</dbReference>
<reference evidence="12 13" key="1">
    <citation type="journal article" date="2019" name="Nat. Med.">
        <title>A library of human gut bacterial isolates paired with longitudinal multiomics data enables mechanistic microbiome research.</title>
        <authorList>
            <person name="Poyet M."/>
            <person name="Groussin M."/>
            <person name="Gibbons S.M."/>
            <person name="Avila-Pacheco J."/>
            <person name="Jiang X."/>
            <person name="Kearney S.M."/>
            <person name="Perrotta A.R."/>
            <person name="Berdy B."/>
            <person name="Zhao S."/>
            <person name="Lieberman T.D."/>
            <person name="Swanson P.K."/>
            <person name="Smith M."/>
            <person name="Roesemann S."/>
            <person name="Alexander J.E."/>
            <person name="Rich S.A."/>
            <person name="Livny J."/>
            <person name="Vlamakis H."/>
            <person name="Clish C."/>
            <person name="Bullock K."/>
            <person name="Deik A."/>
            <person name="Scott J."/>
            <person name="Pierce K.A."/>
            <person name="Xavier R.J."/>
            <person name="Alm E.J."/>
        </authorList>
    </citation>
    <scope>NUCLEOTIDE SEQUENCE [LARGE SCALE GENOMIC DNA]</scope>
    <source>
        <strain evidence="12 13">BIOML-A2</strain>
    </source>
</reference>
<evidence type="ECO:0000256" key="9">
    <source>
        <dbReference type="RuleBase" id="RU003357"/>
    </source>
</evidence>
<keyword evidence="7 8" id="KW-0998">Cell outer membrane</keyword>
<proteinExistence type="inferred from homology"/>
<dbReference type="Gene3D" id="2.170.130.10">
    <property type="entry name" value="TonB-dependent receptor, plug domain"/>
    <property type="match status" value="1"/>
</dbReference>
<evidence type="ECO:0000313" key="13">
    <source>
        <dbReference type="Proteomes" id="UP000431177"/>
    </source>
</evidence>
<protein>
    <submittedName>
        <fullName evidence="12">TonB-dependent receptor</fullName>
    </submittedName>
</protein>
<feature type="domain" description="TonB-dependent receptor plug" evidence="11">
    <location>
        <begin position="111"/>
        <end position="216"/>
    </location>
</feature>
<comment type="similarity">
    <text evidence="8 9">Belongs to the TonB-dependent receptor family.</text>
</comment>
<dbReference type="SUPFAM" id="SSF49464">
    <property type="entry name" value="Carboxypeptidase regulatory domain-like"/>
    <property type="match status" value="1"/>
</dbReference>
<dbReference type="Pfam" id="PF07715">
    <property type="entry name" value="Plug"/>
    <property type="match status" value="1"/>
</dbReference>